<dbReference type="PROSITE" id="PS51723">
    <property type="entry name" value="PEPTIDASE_M60"/>
    <property type="match status" value="1"/>
</dbReference>
<dbReference type="EMBL" id="MLAK01000593">
    <property type="protein sequence ID" value="OHT11174.1"/>
    <property type="molecule type" value="Genomic_DNA"/>
</dbReference>
<sequence>MNDCMKWYRSAYQIAQTSSTDLYNGGTKFGRPLNILELNIETFVPAGEAVAFVGANFCHFPPYWNNDMFNYDRLIVNPWGPLHEMNHHRQSDWAKANPTGSGEMSNNIVNLITYAQSNEASKGRSETGGLNDWPVYSVLFTKLNDNDKYGLSLYSNMLHSFGVEKFKQFVHADQNDMYYPRKTYGETGSEMLRASKIFGRNMRYHYNFHNCDDQRIGDAALQEVEKLNLPYYHPVTNPYCVGYLTSDTEGFVSARPYTISTVECEIDFAKHMKKRANTTMFGDFVFHNATFEKGRESAWKEISPGRYSVTPKDNFFEIEEVIVSYRDTTTNEIIRCICHFDQ</sequence>
<dbReference type="RefSeq" id="XP_068364310.1">
    <property type="nucleotide sequence ID" value="XM_068489899.1"/>
</dbReference>
<accession>A0A1J4KN98</accession>
<gene>
    <name evidence="2" type="ORF">TRFO_01080</name>
</gene>
<dbReference type="Proteomes" id="UP000179807">
    <property type="component" value="Unassembled WGS sequence"/>
</dbReference>
<comment type="caution">
    <text evidence="2">The sequence shown here is derived from an EMBL/GenBank/DDBJ whole genome shotgun (WGS) entry which is preliminary data.</text>
</comment>
<evidence type="ECO:0000313" key="2">
    <source>
        <dbReference type="EMBL" id="OHT11174.1"/>
    </source>
</evidence>
<dbReference type="GeneID" id="94824603"/>
<organism evidence="2 3">
    <name type="scientific">Tritrichomonas foetus</name>
    <dbReference type="NCBI Taxonomy" id="1144522"/>
    <lineage>
        <taxon>Eukaryota</taxon>
        <taxon>Metamonada</taxon>
        <taxon>Parabasalia</taxon>
        <taxon>Tritrichomonadida</taxon>
        <taxon>Tritrichomonadidae</taxon>
        <taxon>Tritrichomonas</taxon>
    </lineage>
</organism>
<feature type="domain" description="Peptidase M60" evidence="1">
    <location>
        <begin position="1"/>
        <end position="162"/>
    </location>
</feature>
<reference evidence="2" key="1">
    <citation type="submission" date="2016-10" db="EMBL/GenBank/DDBJ databases">
        <authorList>
            <person name="Benchimol M."/>
            <person name="Almeida L.G."/>
            <person name="Vasconcelos A.T."/>
            <person name="Perreira-Neves A."/>
            <person name="Rosa I.A."/>
            <person name="Tasca T."/>
            <person name="Bogo M.R."/>
            <person name="de Souza W."/>
        </authorList>
    </citation>
    <scope>NUCLEOTIDE SEQUENCE [LARGE SCALE GENOMIC DNA]</scope>
    <source>
        <strain evidence="2">K</strain>
    </source>
</reference>
<dbReference type="AlphaFoldDB" id="A0A1J4KN98"/>
<evidence type="ECO:0000313" key="3">
    <source>
        <dbReference type="Proteomes" id="UP000179807"/>
    </source>
</evidence>
<dbReference type="VEuPathDB" id="TrichDB:TRFO_01080"/>
<dbReference type="OrthoDB" id="10655709at2759"/>
<dbReference type="Pfam" id="PF13402">
    <property type="entry name" value="Peptidase_M60"/>
    <property type="match status" value="1"/>
</dbReference>
<evidence type="ECO:0000259" key="1">
    <source>
        <dbReference type="PROSITE" id="PS51723"/>
    </source>
</evidence>
<protein>
    <recommendedName>
        <fullName evidence="1">Peptidase M60 domain-containing protein</fullName>
    </recommendedName>
</protein>
<name>A0A1J4KN98_9EUKA</name>
<dbReference type="InterPro" id="IPR031161">
    <property type="entry name" value="Peptidase_M60_dom"/>
</dbReference>
<proteinExistence type="predicted"/>
<keyword evidence="3" id="KW-1185">Reference proteome</keyword>